<dbReference type="AlphaFoldDB" id="A0A7T0KEL8"/>
<name>A0A7T0KEL8_9CORY</name>
<dbReference type="InterPro" id="IPR020904">
    <property type="entry name" value="Sc_DH/Rdtase_CS"/>
</dbReference>
<dbReference type="Gene3D" id="3.40.50.720">
    <property type="entry name" value="NAD(P)-binding Rossmann-like Domain"/>
    <property type="match status" value="1"/>
</dbReference>
<reference evidence="3 4" key="1">
    <citation type="submission" date="2020-11" db="EMBL/GenBank/DDBJ databases">
        <title>Corynebacterium sp. ZJ-599.</title>
        <authorList>
            <person name="Zhou J."/>
        </authorList>
    </citation>
    <scope>NUCLEOTIDE SEQUENCE [LARGE SCALE GENOMIC DNA]</scope>
    <source>
        <strain evidence="3 4">ZJ-599</strain>
    </source>
</reference>
<accession>A0A7T0KEL8</accession>
<dbReference type="Proteomes" id="UP000594681">
    <property type="component" value="Chromosome"/>
</dbReference>
<sequence length="273" mass="28470">MIANQRVLITGAGSGLGKALAQRFVEHGAQVALVDVDLDRARAAAEEIGLESSLPLAADVRDTHSLHSAVDQAVTAFGGLDTVVPNAGIWDYYRSITRLSGEEIGQIFDEVMAVNVKGYLLTAEATWRHLLRAKGSMIFTLSNSAFYAAGGGAPYTASKFAARGLVIQLAHELAPHIRVNGVAVGGMRTNLAGPVSGGLEGRTVTQVFDGRPEGGNPYIPLHDISLDPITFTGSYLLLADPEEAGNITGHIINADGGIAARGFAHAAGGDELC</sequence>
<dbReference type="GO" id="GO:0016491">
    <property type="term" value="F:oxidoreductase activity"/>
    <property type="evidence" value="ECO:0007669"/>
    <property type="project" value="UniProtKB-KW"/>
</dbReference>
<dbReference type="PRINTS" id="PR00081">
    <property type="entry name" value="GDHRDH"/>
</dbReference>
<keyword evidence="2" id="KW-0560">Oxidoreductase</keyword>
<dbReference type="InterPro" id="IPR002347">
    <property type="entry name" value="SDR_fam"/>
</dbReference>
<comment type="similarity">
    <text evidence="1">Belongs to the short-chain dehydrogenases/reductases (SDR) family.</text>
</comment>
<evidence type="ECO:0000256" key="2">
    <source>
        <dbReference type="ARBA" id="ARBA00023002"/>
    </source>
</evidence>
<keyword evidence="4" id="KW-1185">Reference proteome</keyword>
<proteinExistence type="inferred from homology"/>
<gene>
    <name evidence="3" type="ORF">G7Y31_11570</name>
</gene>
<dbReference type="PANTHER" id="PTHR43669:SF3">
    <property type="entry name" value="ALCOHOL DEHYDROGENASE, PUTATIVE (AFU_ORTHOLOGUE AFUA_3G03445)-RELATED"/>
    <property type="match status" value="1"/>
</dbReference>
<protein>
    <submittedName>
        <fullName evidence="3">SDR family NAD(P)-dependent oxidoreductase</fullName>
    </submittedName>
</protein>
<dbReference type="SUPFAM" id="SSF51735">
    <property type="entry name" value="NAD(P)-binding Rossmann-fold domains"/>
    <property type="match status" value="1"/>
</dbReference>
<dbReference type="PROSITE" id="PS00061">
    <property type="entry name" value="ADH_SHORT"/>
    <property type="match status" value="1"/>
</dbReference>
<dbReference type="Pfam" id="PF00106">
    <property type="entry name" value="adh_short"/>
    <property type="match status" value="1"/>
</dbReference>
<organism evidence="3 4">
    <name type="scientific">Corynebacterium lizhenjunii</name>
    <dbReference type="NCBI Taxonomy" id="2709394"/>
    <lineage>
        <taxon>Bacteria</taxon>
        <taxon>Bacillati</taxon>
        <taxon>Actinomycetota</taxon>
        <taxon>Actinomycetes</taxon>
        <taxon>Mycobacteriales</taxon>
        <taxon>Corynebacteriaceae</taxon>
        <taxon>Corynebacterium</taxon>
    </lineage>
</organism>
<dbReference type="EMBL" id="CP064954">
    <property type="protein sequence ID" value="QPK79109.1"/>
    <property type="molecule type" value="Genomic_DNA"/>
</dbReference>
<evidence type="ECO:0000256" key="1">
    <source>
        <dbReference type="ARBA" id="ARBA00006484"/>
    </source>
</evidence>
<dbReference type="RefSeq" id="WP_165009960.1">
    <property type="nucleotide sequence ID" value="NZ_CP064954.1"/>
</dbReference>
<dbReference type="PANTHER" id="PTHR43669">
    <property type="entry name" value="5-KETO-D-GLUCONATE 5-REDUCTASE"/>
    <property type="match status" value="1"/>
</dbReference>
<evidence type="ECO:0000313" key="3">
    <source>
        <dbReference type="EMBL" id="QPK79109.1"/>
    </source>
</evidence>
<dbReference type="InterPro" id="IPR036291">
    <property type="entry name" value="NAD(P)-bd_dom_sf"/>
</dbReference>
<evidence type="ECO:0000313" key="4">
    <source>
        <dbReference type="Proteomes" id="UP000594681"/>
    </source>
</evidence>
<dbReference type="KEGG" id="cliz:G7Y31_11570"/>